<dbReference type="InterPro" id="IPR002347">
    <property type="entry name" value="SDR_fam"/>
</dbReference>
<dbReference type="InterPro" id="IPR050259">
    <property type="entry name" value="SDR"/>
</dbReference>
<keyword evidence="2" id="KW-0560">Oxidoreductase</keyword>
<comment type="similarity">
    <text evidence="1">Belongs to the short-chain dehydrogenases/reductases (SDR) family.</text>
</comment>
<dbReference type="Proteomes" id="UP000315369">
    <property type="component" value="Unassembled WGS sequence"/>
</dbReference>
<sequence length="258" mass="27664">MNMNSPSGRCAVVTGAAHGIGLAVAESLAAQGMKVLLADLDEVAGVQAAARLPGALFQRTDVSSREDCRALVERAEREWGRLDILVNNAGVQHVAPVEEFPEERWEQLIRIMLVGPFVLTRHALPLMYARKWGRIINVSSLHGLVASPYKSAYVSAKHGLMGLTKTVALEAADRGVTVNAVCPSYVRTPLVEKQIADQARIHGLTEAEVVEKIMLAPAAVKRLLEPEEVAAYIGFLCSDAAGGITGSAQVMDCGWTAR</sequence>
<gene>
    <name evidence="2" type="ORF">FJV41_33060</name>
</gene>
<keyword evidence="3" id="KW-1185">Reference proteome</keyword>
<dbReference type="InterPro" id="IPR011294">
    <property type="entry name" value="3-OHbutyrate_DH"/>
</dbReference>
<dbReference type="FunFam" id="3.40.50.720:FF:000084">
    <property type="entry name" value="Short-chain dehydrogenase reductase"/>
    <property type="match status" value="1"/>
</dbReference>
<name>A0A540WRP1_9BACT</name>
<evidence type="ECO:0000313" key="2">
    <source>
        <dbReference type="EMBL" id="TQF11653.1"/>
    </source>
</evidence>
<dbReference type="SUPFAM" id="SSF51735">
    <property type="entry name" value="NAD(P)-binding Rossmann-fold domains"/>
    <property type="match status" value="1"/>
</dbReference>
<reference evidence="2 3" key="1">
    <citation type="submission" date="2019-06" db="EMBL/GenBank/DDBJ databases">
        <authorList>
            <person name="Livingstone P."/>
            <person name="Whitworth D."/>
        </authorList>
    </citation>
    <scope>NUCLEOTIDE SEQUENCE [LARGE SCALE GENOMIC DNA]</scope>
    <source>
        <strain evidence="2 3">AM401</strain>
    </source>
</reference>
<dbReference type="NCBIfam" id="NF009093">
    <property type="entry name" value="PRK12429.1"/>
    <property type="match status" value="1"/>
</dbReference>
<dbReference type="Gene3D" id="3.40.50.720">
    <property type="entry name" value="NAD(P)-binding Rossmann-like Domain"/>
    <property type="match status" value="1"/>
</dbReference>
<evidence type="ECO:0000313" key="3">
    <source>
        <dbReference type="Proteomes" id="UP000315369"/>
    </source>
</evidence>
<dbReference type="PROSITE" id="PS00061">
    <property type="entry name" value="ADH_SHORT"/>
    <property type="match status" value="1"/>
</dbReference>
<dbReference type="GO" id="GO:0003858">
    <property type="term" value="F:3-hydroxybutyrate dehydrogenase activity"/>
    <property type="evidence" value="ECO:0007669"/>
    <property type="project" value="UniProtKB-EC"/>
</dbReference>
<dbReference type="PANTHER" id="PTHR42879">
    <property type="entry name" value="3-OXOACYL-(ACYL-CARRIER-PROTEIN) REDUCTASE"/>
    <property type="match status" value="1"/>
</dbReference>
<dbReference type="Pfam" id="PF13561">
    <property type="entry name" value="adh_short_C2"/>
    <property type="match status" value="1"/>
</dbReference>
<dbReference type="NCBIfam" id="TIGR01963">
    <property type="entry name" value="PHB_DH"/>
    <property type="match status" value="1"/>
</dbReference>
<proteinExistence type="inferred from homology"/>
<organism evidence="2 3">
    <name type="scientific">Myxococcus llanfairpwllgwyngyllgogerychwyrndrobwllllantysiliogogogochensis</name>
    <dbReference type="NCBI Taxonomy" id="2590453"/>
    <lineage>
        <taxon>Bacteria</taxon>
        <taxon>Pseudomonadati</taxon>
        <taxon>Myxococcota</taxon>
        <taxon>Myxococcia</taxon>
        <taxon>Myxococcales</taxon>
        <taxon>Cystobacterineae</taxon>
        <taxon>Myxococcaceae</taxon>
        <taxon>Myxococcus</taxon>
    </lineage>
</organism>
<dbReference type="PRINTS" id="PR00080">
    <property type="entry name" value="SDRFAMILY"/>
</dbReference>
<dbReference type="PRINTS" id="PR00081">
    <property type="entry name" value="GDHRDH"/>
</dbReference>
<protein>
    <submittedName>
        <fullName evidence="2">3-hydroxybutyrate dehydrogenase</fullName>
        <ecNumber evidence="2">1.1.1.30</ecNumber>
    </submittedName>
</protein>
<dbReference type="PANTHER" id="PTHR42879:SF2">
    <property type="entry name" value="3-OXOACYL-[ACYL-CARRIER-PROTEIN] REDUCTASE FABG"/>
    <property type="match status" value="1"/>
</dbReference>
<dbReference type="OrthoDB" id="5363038at2"/>
<accession>A0A540WRP1</accession>
<comment type="caution">
    <text evidence="2">The sequence shown here is derived from an EMBL/GenBank/DDBJ whole genome shotgun (WGS) entry which is preliminary data.</text>
</comment>
<dbReference type="InterPro" id="IPR020904">
    <property type="entry name" value="Sc_DH/Rdtase_CS"/>
</dbReference>
<evidence type="ECO:0000256" key="1">
    <source>
        <dbReference type="ARBA" id="ARBA00006484"/>
    </source>
</evidence>
<dbReference type="AlphaFoldDB" id="A0A540WRP1"/>
<dbReference type="EC" id="1.1.1.30" evidence="2"/>
<dbReference type="EMBL" id="VIFM01000176">
    <property type="protein sequence ID" value="TQF11653.1"/>
    <property type="molecule type" value="Genomic_DNA"/>
</dbReference>
<dbReference type="GO" id="GO:0032787">
    <property type="term" value="P:monocarboxylic acid metabolic process"/>
    <property type="evidence" value="ECO:0007669"/>
    <property type="project" value="UniProtKB-ARBA"/>
</dbReference>
<dbReference type="InterPro" id="IPR036291">
    <property type="entry name" value="NAD(P)-bd_dom_sf"/>
</dbReference>